<dbReference type="OrthoDB" id="2044637at2"/>
<protein>
    <submittedName>
        <fullName evidence="1">Uncharacterized protein</fullName>
    </submittedName>
</protein>
<dbReference type="RefSeq" id="WP_143897005.1">
    <property type="nucleotide sequence ID" value="NZ_CP041666.1"/>
</dbReference>
<sequence>MQMTIIERCKRKEILHSLELEEHSYNYWLPILVRDHKEFVEELFSGISNNSFDRIMHFFATRFNNQELENRAVAKAIYAKLGWNSDYYDVINSFYTTFVGSLVAYSESENATSFKEIHEALKNDNTLKKIIQNWKCSLFSFGDKTNLKIAMCGELKDIGKEKYAKKVLEEGNLQRIILEKYIFDSSNNKDLSEKILEFSSLCHCLANFMPCPEPPFNQLKGCLNDVKDYFPLMIDKIQEWSEESMIKIKIPEVEIWKDGKKEIKTEIDKLQIISWKEWFSDEENRTTFFLEDYYDIDYEKGRKILKGKPLFKNQKLSHAIPQKKEEVEECISNIITITKRRADSMAKRMICRMKN</sequence>
<dbReference type="Proteomes" id="UP000315215">
    <property type="component" value="Chromosome"/>
</dbReference>
<dbReference type="EMBL" id="CP041666">
    <property type="protein sequence ID" value="QDP41975.1"/>
    <property type="molecule type" value="Genomic_DNA"/>
</dbReference>
<accession>A0A516KKR5</accession>
<reference evidence="1 2" key="1">
    <citation type="submission" date="2019-07" db="EMBL/GenBank/DDBJ databases">
        <authorList>
            <person name="Li J."/>
        </authorList>
    </citation>
    <scope>NUCLEOTIDE SEQUENCE [LARGE SCALE GENOMIC DNA]</scope>
    <source>
        <strain evidence="1 2">TKL69</strain>
    </source>
</reference>
<gene>
    <name evidence="1" type="ORF">FN924_18455</name>
</gene>
<keyword evidence="2" id="KW-1185">Reference proteome</keyword>
<name>A0A516KKR5_9BACI</name>
<organism evidence="1 2">
    <name type="scientific">Radiobacillus deserti</name>
    <dbReference type="NCBI Taxonomy" id="2594883"/>
    <lineage>
        <taxon>Bacteria</taxon>
        <taxon>Bacillati</taxon>
        <taxon>Bacillota</taxon>
        <taxon>Bacilli</taxon>
        <taxon>Bacillales</taxon>
        <taxon>Bacillaceae</taxon>
        <taxon>Radiobacillus</taxon>
    </lineage>
</organism>
<proteinExistence type="predicted"/>
<dbReference type="AlphaFoldDB" id="A0A516KKR5"/>
<evidence type="ECO:0000313" key="2">
    <source>
        <dbReference type="Proteomes" id="UP000315215"/>
    </source>
</evidence>
<evidence type="ECO:0000313" key="1">
    <source>
        <dbReference type="EMBL" id="QDP41975.1"/>
    </source>
</evidence>
<dbReference type="KEGG" id="aqt:FN924_18455"/>